<reference evidence="2" key="1">
    <citation type="journal article" date="2019" name="Curr. Biol.">
        <title>Genome Sequence of Striga asiatica Provides Insight into the Evolution of Plant Parasitism.</title>
        <authorList>
            <person name="Yoshida S."/>
            <person name="Kim S."/>
            <person name="Wafula E.K."/>
            <person name="Tanskanen J."/>
            <person name="Kim Y.M."/>
            <person name="Honaas L."/>
            <person name="Yang Z."/>
            <person name="Spallek T."/>
            <person name="Conn C.E."/>
            <person name="Ichihashi Y."/>
            <person name="Cheong K."/>
            <person name="Cui S."/>
            <person name="Der J.P."/>
            <person name="Gundlach H."/>
            <person name="Jiao Y."/>
            <person name="Hori C."/>
            <person name="Ishida J.K."/>
            <person name="Kasahara H."/>
            <person name="Kiba T."/>
            <person name="Kim M.S."/>
            <person name="Koo N."/>
            <person name="Laohavisit A."/>
            <person name="Lee Y.H."/>
            <person name="Lumba S."/>
            <person name="McCourt P."/>
            <person name="Mortimer J.C."/>
            <person name="Mutuku J.M."/>
            <person name="Nomura T."/>
            <person name="Sasaki-Sekimoto Y."/>
            <person name="Seto Y."/>
            <person name="Wang Y."/>
            <person name="Wakatake T."/>
            <person name="Sakakibara H."/>
            <person name="Demura T."/>
            <person name="Yamaguchi S."/>
            <person name="Yoneyama K."/>
            <person name="Manabe R.I."/>
            <person name="Nelson D.C."/>
            <person name="Schulman A.H."/>
            <person name="Timko M.P."/>
            <person name="dePamphilis C.W."/>
            <person name="Choi D."/>
            <person name="Shirasu K."/>
        </authorList>
    </citation>
    <scope>NUCLEOTIDE SEQUENCE [LARGE SCALE GENOMIC DNA]</scope>
    <source>
        <strain evidence="2">cv. UVA1</strain>
    </source>
</reference>
<keyword evidence="1" id="KW-0489">Methyltransferase</keyword>
<dbReference type="OrthoDB" id="10593757at2759"/>
<dbReference type="GO" id="GO:0008168">
    <property type="term" value="F:methyltransferase activity"/>
    <property type="evidence" value="ECO:0007669"/>
    <property type="project" value="UniProtKB-KW"/>
</dbReference>
<organism evidence="1 2">
    <name type="scientific">Striga asiatica</name>
    <name type="common">Asiatic witchweed</name>
    <name type="synonym">Buchnera asiatica</name>
    <dbReference type="NCBI Taxonomy" id="4170"/>
    <lineage>
        <taxon>Eukaryota</taxon>
        <taxon>Viridiplantae</taxon>
        <taxon>Streptophyta</taxon>
        <taxon>Embryophyta</taxon>
        <taxon>Tracheophyta</taxon>
        <taxon>Spermatophyta</taxon>
        <taxon>Magnoliopsida</taxon>
        <taxon>eudicotyledons</taxon>
        <taxon>Gunneridae</taxon>
        <taxon>Pentapetalae</taxon>
        <taxon>asterids</taxon>
        <taxon>lamiids</taxon>
        <taxon>Lamiales</taxon>
        <taxon>Orobanchaceae</taxon>
        <taxon>Buchnereae</taxon>
        <taxon>Striga</taxon>
    </lineage>
</organism>
<keyword evidence="1" id="KW-0808">Transferase</keyword>
<sequence>MILQASFGHELVHQKPVVTLQTIANKPDPGLEAVRVCSSIHPLKTYPNPPSPRRLSDLKFLVALRNSLKVKALTCGDDRISASDLGVGKLSALLLPLYEGIVMLDGTDELLFLLGYRDAPNNEERQNKYIKSNEMKSTGQQLVKHVSNKKV</sequence>
<accession>A0A5A7QAH8</accession>
<evidence type="ECO:0000313" key="2">
    <source>
        <dbReference type="Proteomes" id="UP000325081"/>
    </source>
</evidence>
<dbReference type="Proteomes" id="UP000325081">
    <property type="component" value="Unassembled WGS sequence"/>
</dbReference>
<comment type="caution">
    <text evidence="1">The sequence shown here is derived from an EMBL/GenBank/DDBJ whole genome shotgun (WGS) entry which is preliminary data.</text>
</comment>
<dbReference type="EMBL" id="BKCP01006095">
    <property type="protein sequence ID" value="GER41437.1"/>
    <property type="molecule type" value="Genomic_DNA"/>
</dbReference>
<gene>
    <name evidence="1" type="ORF">STAS_18166</name>
</gene>
<keyword evidence="2" id="KW-1185">Reference proteome</keyword>
<evidence type="ECO:0000313" key="1">
    <source>
        <dbReference type="EMBL" id="GER41437.1"/>
    </source>
</evidence>
<protein>
    <submittedName>
        <fullName evidence="1">N-terminal Xaa-Pro-Lys N-methyltransferase 1</fullName>
    </submittedName>
</protein>
<dbReference type="GO" id="GO:0032259">
    <property type="term" value="P:methylation"/>
    <property type="evidence" value="ECO:0007669"/>
    <property type="project" value="UniProtKB-KW"/>
</dbReference>
<proteinExistence type="predicted"/>
<name>A0A5A7QAH8_STRAF</name>
<dbReference type="AlphaFoldDB" id="A0A5A7QAH8"/>